<gene>
    <name evidence="5" type="ORF">A2154_00955</name>
</gene>
<evidence type="ECO:0000313" key="6">
    <source>
        <dbReference type="Proteomes" id="UP000176854"/>
    </source>
</evidence>
<keyword evidence="2" id="KW-0808">Transferase</keyword>
<feature type="domain" description="Glycosyl transferase family 28 C-terminal" evidence="4">
    <location>
        <begin position="191"/>
        <end position="332"/>
    </location>
</feature>
<dbReference type="Pfam" id="PF04101">
    <property type="entry name" value="Glyco_tran_28_C"/>
    <property type="match status" value="1"/>
</dbReference>
<dbReference type="STRING" id="1798373.A2154_00955"/>
<dbReference type="PANTHER" id="PTHR21015:SF22">
    <property type="entry name" value="GLYCOSYLTRANSFERASE"/>
    <property type="match status" value="1"/>
</dbReference>
<dbReference type="AlphaFoldDB" id="A0A1F5Z8R3"/>
<feature type="domain" description="Glycosyltransferase family 28 N-terminal" evidence="3">
    <location>
        <begin position="7"/>
        <end position="147"/>
    </location>
</feature>
<name>A0A1F5Z8R3_9BACT</name>
<evidence type="ECO:0000313" key="5">
    <source>
        <dbReference type="EMBL" id="OGG08537.1"/>
    </source>
</evidence>
<dbReference type="GO" id="GO:0016758">
    <property type="term" value="F:hexosyltransferase activity"/>
    <property type="evidence" value="ECO:0007669"/>
    <property type="project" value="InterPro"/>
</dbReference>
<dbReference type="Pfam" id="PF03033">
    <property type="entry name" value="Glyco_transf_28"/>
    <property type="match status" value="1"/>
</dbReference>
<dbReference type="PANTHER" id="PTHR21015">
    <property type="entry name" value="UDP-N-ACETYLGLUCOSAMINE--N-ACETYLMURAMYL-(PENTAPEPTIDE) PYROPHOSPHORYL-UNDECAPRENOL N-ACETYLGLUCOSAMINE TRANSFERASE 1"/>
    <property type="match status" value="1"/>
</dbReference>
<accession>A0A1F5Z8R3</accession>
<dbReference type="Gene3D" id="3.40.50.2000">
    <property type="entry name" value="Glycogen Phosphorylase B"/>
    <property type="match status" value="2"/>
</dbReference>
<dbReference type="GO" id="GO:0005975">
    <property type="term" value="P:carbohydrate metabolic process"/>
    <property type="evidence" value="ECO:0007669"/>
    <property type="project" value="InterPro"/>
</dbReference>
<dbReference type="Proteomes" id="UP000176854">
    <property type="component" value="Unassembled WGS sequence"/>
</dbReference>
<dbReference type="InterPro" id="IPR007235">
    <property type="entry name" value="Glyco_trans_28_C"/>
</dbReference>
<dbReference type="EMBL" id="MFJC01000063">
    <property type="protein sequence ID" value="OGG08537.1"/>
    <property type="molecule type" value="Genomic_DNA"/>
</dbReference>
<evidence type="ECO:0000259" key="3">
    <source>
        <dbReference type="Pfam" id="PF03033"/>
    </source>
</evidence>
<evidence type="ECO:0000256" key="1">
    <source>
        <dbReference type="ARBA" id="ARBA00022676"/>
    </source>
</evidence>
<dbReference type="GO" id="GO:1901137">
    <property type="term" value="P:carbohydrate derivative biosynthetic process"/>
    <property type="evidence" value="ECO:0007669"/>
    <property type="project" value="UniProtKB-ARBA"/>
</dbReference>
<evidence type="ECO:0008006" key="7">
    <source>
        <dbReference type="Google" id="ProtNLM"/>
    </source>
</evidence>
<evidence type="ECO:0000259" key="4">
    <source>
        <dbReference type="Pfam" id="PF04101"/>
    </source>
</evidence>
<dbReference type="InterPro" id="IPR004276">
    <property type="entry name" value="GlycoTrans_28_N"/>
</dbReference>
<comment type="caution">
    <text evidence="5">The sequence shown here is derived from an EMBL/GenBank/DDBJ whole genome shotgun (WGS) entry which is preliminary data.</text>
</comment>
<dbReference type="SUPFAM" id="SSF53756">
    <property type="entry name" value="UDP-Glycosyltransferase/glycogen phosphorylase"/>
    <property type="match status" value="1"/>
</dbReference>
<organism evidence="5 6">
    <name type="scientific">Candidatus Gottesmanbacteria bacterium RBG_16_43_7</name>
    <dbReference type="NCBI Taxonomy" id="1798373"/>
    <lineage>
        <taxon>Bacteria</taxon>
        <taxon>Candidatus Gottesmaniibacteriota</taxon>
    </lineage>
</organism>
<sequence>MKKVIISGGHLTPAVSVIYEIKSKHPDWSLLFIGRKTATETEKVISEEYRIIRNMKIPFEVINSGRLSVNLSLNTMLSIFKIPWGMLMAYKILRRQQPDIVVTFGGYIGLAVGLAAKAMRIKLIIHEQAAVPGLANLILAPIANRICISYPFLHKYFPVHKTILTGIPVRDIILAPPPAFSLKPDIIQPILYFTGGATGSKSINELIYPIVARLIRNYTVVHQTGRAWINQARVFRFKLRGDRRGRYIPVAYLDGPEHAWLLHHSRLVISRSGANTVAEIAATGVAAIFIPLPWSRKSEQLRNAQMLSSSKHIRILDQTTLTATALYEQILISKKTTFPNQISAPAIAKAKPQGEIVSLIENELTDYA</sequence>
<proteinExistence type="predicted"/>
<protein>
    <recommendedName>
        <fullName evidence="7">UDP-N-acetylglucosamine--N-acetylmuramyl-(pentapeptide) pyrophosphoryl-undecaprenol N-acetylglucosamine transferase</fullName>
    </recommendedName>
</protein>
<evidence type="ECO:0000256" key="2">
    <source>
        <dbReference type="ARBA" id="ARBA00022679"/>
    </source>
</evidence>
<keyword evidence="1" id="KW-0328">Glycosyltransferase</keyword>
<dbReference type="CDD" id="cd03785">
    <property type="entry name" value="GT28_MurG"/>
    <property type="match status" value="1"/>
</dbReference>
<reference evidence="5 6" key="1">
    <citation type="journal article" date="2016" name="Nat. Commun.">
        <title>Thousands of microbial genomes shed light on interconnected biogeochemical processes in an aquifer system.</title>
        <authorList>
            <person name="Anantharaman K."/>
            <person name="Brown C.T."/>
            <person name="Hug L.A."/>
            <person name="Sharon I."/>
            <person name="Castelle C.J."/>
            <person name="Probst A.J."/>
            <person name="Thomas B.C."/>
            <person name="Singh A."/>
            <person name="Wilkins M.J."/>
            <person name="Karaoz U."/>
            <person name="Brodie E.L."/>
            <person name="Williams K.H."/>
            <person name="Hubbard S.S."/>
            <person name="Banfield J.F."/>
        </authorList>
    </citation>
    <scope>NUCLEOTIDE SEQUENCE [LARGE SCALE GENOMIC DNA]</scope>
</reference>